<dbReference type="EMBL" id="JAQQKX010000005">
    <property type="protein sequence ID" value="MDC7683283.1"/>
    <property type="molecule type" value="Genomic_DNA"/>
</dbReference>
<accession>A0ABT5HT82</accession>
<keyword evidence="3" id="KW-1185">Reference proteome</keyword>
<gene>
    <name evidence="2" type="ORF">PQU92_08340</name>
</gene>
<evidence type="ECO:0000256" key="1">
    <source>
        <dbReference type="SAM" id="SignalP"/>
    </source>
</evidence>
<keyword evidence="1" id="KW-0732">Signal</keyword>
<evidence type="ECO:0000313" key="3">
    <source>
        <dbReference type="Proteomes" id="UP001214854"/>
    </source>
</evidence>
<dbReference type="InterPro" id="IPR006441">
    <property type="entry name" value="Phage_P2_GpN"/>
</dbReference>
<dbReference type="NCBIfam" id="TIGR01551">
    <property type="entry name" value="major_capsid_P2"/>
    <property type="match status" value="1"/>
</dbReference>
<dbReference type="Proteomes" id="UP001214854">
    <property type="component" value="Unassembled WGS sequence"/>
</dbReference>
<feature type="chain" id="PRO_5045328436" evidence="1">
    <location>
        <begin position="26"/>
        <end position="340"/>
    </location>
</feature>
<proteinExistence type="predicted"/>
<feature type="signal peptide" evidence="1">
    <location>
        <begin position="1"/>
        <end position="25"/>
    </location>
</feature>
<protein>
    <submittedName>
        <fullName evidence="2">Phage major capsid protein, P2 family</fullName>
    </submittedName>
</protein>
<dbReference type="RefSeq" id="WP_272747757.1">
    <property type="nucleotide sequence ID" value="NZ_JAQQKX010000005.1"/>
</dbReference>
<dbReference type="Pfam" id="PF05125">
    <property type="entry name" value="Phage_cap_P2"/>
    <property type="match status" value="1"/>
</dbReference>
<name>A0ABT5HT82_9CAUL</name>
<reference evidence="2 3" key="1">
    <citation type="submission" date="2023-01" db="EMBL/GenBank/DDBJ databases">
        <title>Novel species of the genus Asticcacaulis isolated from rivers.</title>
        <authorList>
            <person name="Lu H."/>
        </authorList>
    </citation>
    <scope>NUCLEOTIDE SEQUENCE [LARGE SCALE GENOMIC DNA]</scope>
    <source>
        <strain evidence="2 3">BYS171W</strain>
    </source>
</reference>
<sequence>MRNDTRARYNQYVAAVALANAIAFADAAKSFVAAPTVEQVLYKKVQDTSEFLKKINMPMVRDLAGEIIGMGISGTIAGRVNVATTDRLGSDPSNLEDRAYLCKSTDFDVSIPWAKLDQWSKFPNFFALWAALVAERIAHDMIMIGWNGTSAATATDRNANPLLQDVNIGWLQKQRTENAGRTLTQVGGTGKITYGHVDANYINLDALVYDMVNTLLPPWAADDTGLVAIVGRSLLHDKYFPLINKEQDAQNTLATDIIMSSKRLGGLPAVRVPHFPDGKIFVTRYDNLSIYIQDQSTRRKIDDNHKRKRVEDYNSANHAYVIEDLEFACLAENIEEFEEE</sequence>
<organism evidence="2 3">
    <name type="scientific">Asticcacaulis aquaticus</name>
    <dbReference type="NCBI Taxonomy" id="2984212"/>
    <lineage>
        <taxon>Bacteria</taxon>
        <taxon>Pseudomonadati</taxon>
        <taxon>Pseudomonadota</taxon>
        <taxon>Alphaproteobacteria</taxon>
        <taxon>Caulobacterales</taxon>
        <taxon>Caulobacteraceae</taxon>
        <taxon>Asticcacaulis</taxon>
    </lineage>
</organism>
<comment type="caution">
    <text evidence="2">The sequence shown here is derived from an EMBL/GenBank/DDBJ whole genome shotgun (WGS) entry which is preliminary data.</text>
</comment>
<evidence type="ECO:0000313" key="2">
    <source>
        <dbReference type="EMBL" id="MDC7683283.1"/>
    </source>
</evidence>